<evidence type="ECO:0000256" key="4">
    <source>
        <dbReference type="SAM" id="MobiDB-lite"/>
    </source>
</evidence>
<keyword evidence="2 6" id="KW-0378">Hydrolase</keyword>
<dbReference type="GO" id="GO:0004553">
    <property type="term" value="F:hydrolase activity, hydrolyzing O-glycosyl compounds"/>
    <property type="evidence" value="ECO:0007669"/>
    <property type="project" value="InterPro"/>
</dbReference>
<sequence>MNRKRAGVVAGIAAVAVLATAGIAVAATGALSPTEDPDRAASAPSTPLDPATAAPRDTADAEREFLDDWVEDGRVVRRDQGGDTVSEGQAYGLLVALAADDEESFDRIWDWTTTNLQRTDGLLAWRWSDGAVVDDEPASDADLDTARALALAGDRWSRDDLTTDATALAGVIADRLTVETAAGRILLPGMWAAATQPYAYNPSYPSPVAFAVLFDLTGDERWNEVAAGSRAVTSSLLDTAPLPSDWARVNADGTVAVAAGPAESAEPVRYGYDAARMPIRFAESCDPEDVALSARLLPALTFGEDLTAQLDLGGSSLTTDRHPLAFGARAAVLAADGDTAGAEADLSAGDTLAQEQQTYYGSAWAALAPALLTATDLGGCPPITA</sequence>
<comment type="caution">
    <text evidence="6">The sequence shown here is derived from an EMBL/GenBank/DDBJ whole genome shotgun (WGS) entry which is preliminary data.</text>
</comment>
<dbReference type="OrthoDB" id="525039at2"/>
<protein>
    <submittedName>
        <fullName evidence="6">Glycoside hydrolase</fullName>
    </submittedName>
</protein>
<keyword evidence="5" id="KW-0732">Signal</keyword>
<dbReference type="Pfam" id="PF01270">
    <property type="entry name" value="Glyco_hydro_8"/>
    <property type="match status" value="1"/>
</dbReference>
<feature type="region of interest" description="Disordered" evidence="4">
    <location>
        <begin position="31"/>
        <end position="60"/>
    </location>
</feature>
<dbReference type="Gene3D" id="1.50.10.10">
    <property type="match status" value="1"/>
</dbReference>
<keyword evidence="3" id="KW-0326">Glycosidase</keyword>
<evidence type="ECO:0000256" key="3">
    <source>
        <dbReference type="ARBA" id="ARBA00023295"/>
    </source>
</evidence>
<organism evidence="6 7">
    <name type="scientific">Amnibacterium flavum</name>
    <dbReference type="NCBI Taxonomy" id="2173173"/>
    <lineage>
        <taxon>Bacteria</taxon>
        <taxon>Bacillati</taxon>
        <taxon>Actinomycetota</taxon>
        <taxon>Actinomycetes</taxon>
        <taxon>Micrococcales</taxon>
        <taxon>Microbacteriaceae</taxon>
        <taxon>Amnibacterium</taxon>
    </lineage>
</organism>
<dbReference type="GO" id="GO:0005975">
    <property type="term" value="P:carbohydrate metabolic process"/>
    <property type="evidence" value="ECO:0007669"/>
    <property type="project" value="InterPro"/>
</dbReference>
<accession>A0A2V1HMW7</accession>
<gene>
    <name evidence="6" type="ORF">DDQ50_09255</name>
</gene>
<dbReference type="EMBL" id="QEOP01000002">
    <property type="protein sequence ID" value="PVZ93946.1"/>
    <property type="molecule type" value="Genomic_DNA"/>
</dbReference>
<dbReference type="AlphaFoldDB" id="A0A2V1HMW7"/>
<dbReference type="InterPro" id="IPR002037">
    <property type="entry name" value="Glyco_hydro_8"/>
</dbReference>
<proteinExistence type="inferred from homology"/>
<evidence type="ECO:0000256" key="1">
    <source>
        <dbReference type="ARBA" id="ARBA00009209"/>
    </source>
</evidence>
<comment type="similarity">
    <text evidence="1">Belongs to the glycosyl hydrolase 8 (cellulase D) family.</text>
</comment>
<evidence type="ECO:0000313" key="7">
    <source>
        <dbReference type="Proteomes" id="UP000244893"/>
    </source>
</evidence>
<feature type="chain" id="PRO_5015935431" evidence="5">
    <location>
        <begin position="27"/>
        <end position="385"/>
    </location>
</feature>
<dbReference type="Proteomes" id="UP000244893">
    <property type="component" value="Unassembled WGS sequence"/>
</dbReference>
<evidence type="ECO:0000313" key="6">
    <source>
        <dbReference type="EMBL" id="PVZ93946.1"/>
    </source>
</evidence>
<dbReference type="PRINTS" id="PR00735">
    <property type="entry name" value="GLHYDRLASE8"/>
</dbReference>
<dbReference type="InterPro" id="IPR008928">
    <property type="entry name" value="6-hairpin_glycosidase_sf"/>
</dbReference>
<name>A0A2V1HMW7_9MICO</name>
<feature type="signal peptide" evidence="5">
    <location>
        <begin position="1"/>
        <end position="26"/>
    </location>
</feature>
<evidence type="ECO:0000256" key="2">
    <source>
        <dbReference type="ARBA" id="ARBA00022801"/>
    </source>
</evidence>
<reference evidence="6 7" key="1">
    <citation type="submission" date="2018-05" db="EMBL/GenBank/DDBJ databases">
        <title>Amnibacterium sp. M8JJ-5, whole genome shotgun sequence.</title>
        <authorList>
            <person name="Tuo L."/>
        </authorList>
    </citation>
    <scope>NUCLEOTIDE SEQUENCE [LARGE SCALE GENOMIC DNA]</scope>
    <source>
        <strain evidence="6 7">M8JJ-5</strain>
    </source>
</reference>
<dbReference type="InterPro" id="IPR012341">
    <property type="entry name" value="6hp_glycosidase-like_sf"/>
</dbReference>
<evidence type="ECO:0000256" key="5">
    <source>
        <dbReference type="SAM" id="SignalP"/>
    </source>
</evidence>
<keyword evidence="7" id="KW-1185">Reference proteome</keyword>
<dbReference type="RefSeq" id="WP_116756460.1">
    <property type="nucleotide sequence ID" value="NZ_JBHUEX010000001.1"/>
</dbReference>
<dbReference type="SUPFAM" id="SSF48208">
    <property type="entry name" value="Six-hairpin glycosidases"/>
    <property type="match status" value="1"/>
</dbReference>